<keyword evidence="3" id="KW-1185">Reference proteome</keyword>
<dbReference type="Pfam" id="PF00378">
    <property type="entry name" value="ECH_1"/>
    <property type="match status" value="1"/>
</dbReference>
<gene>
    <name evidence="2" type="primary">dpgD_6</name>
    <name evidence="2" type="ORF">AELLOGFF_02346</name>
</gene>
<dbReference type="CDD" id="cd06558">
    <property type="entry name" value="crotonase-like"/>
    <property type="match status" value="1"/>
</dbReference>
<dbReference type="Proteomes" id="UP000430146">
    <property type="component" value="Unassembled WGS sequence"/>
</dbReference>
<proteinExistence type="inferred from homology"/>
<dbReference type="InterPro" id="IPR001753">
    <property type="entry name" value="Enoyl-CoA_hydra/iso"/>
</dbReference>
<dbReference type="AlphaFoldDB" id="A0A5S9RAN0"/>
<dbReference type="OrthoDB" id="153350at2"/>
<organism evidence="2 3">
    <name type="scientific">Mycolicibacterium vanbaalenii</name>
    <name type="common">Mycobacterium vanbaalenii</name>
    <dbReference type="NCBI Taxonomy" id="110539"/>
    <lineage>
        <taxon>Bacteria</taxon>
        <taxon>Bacillati</taxon>
        <taxon>Actinomycetota</taxon>
        <taxon>Actinomycetes</taxon>
        <taxon>Mycobacteriales</taxon>
        <taxon>Mycobacteriaceae</taxon>
        <taxon>Mycolicibacterium</taxon>
    </lineage>
</organism>
<sequence>MDFSTLTTVEATLHDHILTVTLNRPNKLNAFNQAMLDDFKSLWAYADITDDVHVIVLRAAGERAFSSGVDVVEEYDTVDNPFSRRDPAHWLCPKLAGCWKPVICAVHGMVAGGAFYWLNEADIIIAAEDVEFFDPHVSFGLVAALEPIGLTRRIPLGDVLRMALLGLDERLSGAQALQMSLISELLPRDELWSRAQVLAERIAAKPPVAIQGTVRAIWESLDTGRTHALARGMSYVVMGNEIGSAQVDRSKISGRNYELR</sequence>
<dbReference type="EMBL" id="CACSIP010000075">
    <property type="protein sequence ID" value="CAA0137682.1"/>
    <property type="molecule type" value="Genomic_DNA"/>
</dbReference>
<protein>
    <submittedName>
        <fullName evidence="2">Enoyl-CoA-hydratase</fullName>
        <ecNumber evidence="2">4.2.1.17</ecNumber>
    </submittedName>
</protein>
<dbReference type="SUPFAM" id="SSF52096">
    <property type="entry name" value="ClpP/crotonase"/>
    <property type="match status" value="1"/>
</dbReference>
<evidence type="ECO:0000256" key="1">
    <source>
        <dbReference type="ARBA" id="ARBA00005254"/>
    </source>
</evidence>
<accession>A0A5S9RAN0</accession>
<dbReference type="InterPro" id="IPR029045">
    <property type="entry name" value="ClpP/crotonase-like_dom_sf"/>
</dbReference>
<comment type="similarity">
    <text evidence="1">Belongs to the enoyl-CoA hydratase/isomerase family.</text>
</comment>
<dbReference type="RefSeq" id="WP_159235419.1">
    <property type="nucleotide sequence ID" value="NZ_CACSIP010000075.1"/>
</dbReference>
<dbReference type="GO" id="GO:0016853">
    <property type="term" value="F:isomerase activity"/>
    <property type="evidence" value="ECO:0007669"/>
    <property type="project" value="InterPro"/>
</dbReference>
<dbReference type="GO" id="GO:0004300">
    <property type="term" value="F:enoyl-CoA hydratase activity"/>
    <property type="evidence" value="ECO:0007669"/>
    <property type="project" value="UniProtKB-EC"/>
</dbReference>
<dbReference type="InterPro" id="IPR045002">
    <property type="entry name" value="Ech1-like"/>
</dbReference>
<dbReference type="EC" id="4.2.1.17" evidence="2"/>
<dbReference type="PANTHER" id="PTHR43149">
    <property type="entry name" value="ENOYL-COA HYDRATASE"/>
    <property type="match status" value="1"/>
</dbReference>
<evidence type="ECO:0000313" key="3">
    <source>
        <dbReference type="Proteomes" id="UP000430146"/>
    </source>
</evidence>
<keyword evidence="2" id="KW-0456">Lyase</keyword>
<reference evidence="2 3" key="1">
    <citation type="submission" date="2019-11" db="EMBL/GenBank/DDBJ databases">
        <authorList>
            <person name="Holert J."/>
        </authorList>
    </citation>
    <scope>NUCLEOTIDE SEQUENCE [LARGE SCALE GENOMIC DNA]</scope>
    <source>
        <strain evidence="2">BC8_1</strain>
    </source>
</reference>
<evidence type="ECO:0000313" key="2">
    <source>
        <dbReference type="EMBL" id="CAA0137682.1"/>
    </source>
</evidence>
<name>A0A5S9RAN0_MYCVN</name>
<dbReference type="Gene3D" id="3.90.226.10">
    <property type="entry name" value="2-enoyl-CoA Hydratase, Chain A, domain 1"/>
    <property type="match status" value="1"/>
</dbReference>
<dbReference type="PANTHER" id="PTHR43149:SF1">
    <property type="entry name" value="DELTA(3,5)-DELTA(2,4)-DIENOYL-COA ISOMERASE, MITOCHONDRIAL"/>
    <property type="match status" value="1"/>
</dbReference>